<dbReference type="EMBL" id="BK016212">
    <property type="protein sequence ID" value="DAG02562.1"/>
    <property type="molecule type" value="Genomic_DNA"/>
</dbReference>
<dbReference type="InterPro" id="IPR025915">
    <property type="entry name" value="Phage_gp49_66"/>
</dbReference>
<dbReference type="Pfam" id="PF13876">
    <property type="entry name" value="Phage_gp49_66"/>
    <property type="match status" value="1"/>
</dbReference>
<organism evidence="1">
    <name type="scientific">CrAss-like virus sp. ctUXy6</name>
    <dbReference type="NCBI Taxonomy" id="2825835"/>
    <lineage>
        <taxon>Viruses</taxon>
        <taxon>Duplodnaviria</taxon>
        <taxon>Heunggongvirae</taxon>
        <taxon>Uroviricota</taxon>
        <taxon>Caudoviricetes</taxon>
        <taxon>Crassvirales</taxon>
    </lineage>
</organism>
<sequence>MKAIGIKMVDLQPMTAREANDKGHKIGEHSFETEGYEVTYPDGYKSWSPKEVADAAYFPIKDENGQMIKPEDIENFIEIENVSKLGTKTTVVSIHTITGFDSHGLSSCVDPSRYDINIGKKFAKEKAVDAIWAGLGFVLQWAKFGLKQKPVTSKYPAHIERVIAEHDELRERSVKLANFISGNEIFKTLSEDEQNDMKDQLMYMQKYIDCLHSRLIRSGVDASDI</sequence>
<protein>
    <submittedName>
        <fullName evidence="1">Uncharacterized protein</fullName>
    </submittedName>
</protein>
<dbReference type="Pfam" id="PF21825">
    <property type="entry name" value="crAss001_48"/>
    <property type="match status" value="1"/>
</dbReference>
<name>A0A8S5V737_9CAUD</name>
<accession>A0A8S5V737</accession>
<reference evidence="1" key="1">
    <citation type="journal article" date="2021" name="Proc. Natl. Acad. Sci. U.S.A.">
        <title>A Catalog of Tens of Thousands of Viruses from Human Metagenomes Reveals Hidden Associations with Chronic Diseases.</title>
        <authorList>
            <person name="Tisza M.J."/>
            <person name="Buck C.B."/>
        </authorList>
    </citation>
    <scope>NUCLEOTIDE SEQUENCE</scope>
    <source>
        <strain evidence="1">CtUXy6</strain>
    </source>
</reference>
<evidence type="ECO:0000313" key="1">
    <source>
        <dbReference type="EMBL" id="DAG02562.1"/>
    </source>
</evidence>
<dbReference type="InterPro" id="IPR054052">
    <property type="entry name" value="Y16Q-like"/>
</dbReference>
<proteinExistence type="predicted"/>